<comment type="caution">
    <text evidence="1">The sequence shown here is derived from an EMBL/GenBank/DDBJ whole genome shotgun (WGS) entry which is preliminary data.</text>
</comment>
<proteinExistence type="predicted"/>
<reference evidence="1 2" key="1">
    <citation type="journal article" date="2019" name="Sci. Rep.">
        <title>Orb-weaving spider Araneus ventricosus genome elucidates the spidroin gene catalogue.</title>
        <authorList>
            <person name="Kono N."/>
            <person name="Nakamura H."/>
            <person name="Ohtoshi R."/>
            <person name="Moran D.A.P."/>
            <person name="Shinohara A."/>
            <person name="Yoshida Y."/>
            <person name="Fujiwara M."/>
            <person name="Mori M."/>
            <person name="Tomita M."/>
            <person name="Arakawa K."/>
        </authorList>
    </citation>
    <scope>NUCLEOTIDE SEQUENCE [LARGE SCALE GENOMIC DNA]</scope>
</reference>
<dbReference type="AlphaFoldDB" id="A0A4Y2QQI3"/>
<sequence length="91" mass="10059">MIPVCGPGAAIYTNDPPCLWTPAHLHLNDPPQFGTKRSISLIPPLVCGPRCCHFTNDNITLRCRDPVLPFTPMILTCRTRCAIYTNDPPSL</sequence>
<evidence type="ECO:0000313" key="2">
    <source>
        <dbReference type="Proteomes" id="UP000499080"/>
    </source>
</evidence>
<protein>
    <submittedName>
        <fullName evidence="1">Uncharacterized protein</fullName>
    </submittedName>
</protein>
<organism evidence="1 2">
    <name type="scientific">Araneus ventricosus</name>
    <name type="common">Orbweaver spider</name>
    <name type="synonym">Epeira ventricosa</name>
    <dbReference type="NCBI Taxonomy" id="182803"/>
    <lineage>
        <taxon>Eukaryota</taxon>
        <taxon>Metazoa</taxon>
        <taxon>Ecdysozoa</taxon>
        <taxon>Arthropoda</taxon>
        <taxon>Chelicerata</taxon>
        <taxon>Arachnida</taxon>
        <taxon>Araneae</taxon>
        <taxon>Araneomorphae</taxon>
        <taxon>Entelegynae</taxon>
        <taxon>Araneoidea</taxon>
        <taxon>Araneidae</taxon>
        <taxon>Araneus</taxon>
    </lineage>
</organism>
<dbReference type="Proteomes" id="UP000499080">
    <property type="component" value="Unassembled WGS sequence"/>
</dbReference>
<evidence type="ECO:0000313" key="1">
    <source>
        <dbReference type="EMBL" id="GBN65445.1"/>
    </source>
</evidence>
<name>A0A4Y2QQI3_ARAVE</name>
<accession>A0A4Y2QQI3</accession>
<dbReference type="EMBL" id="BGPR01014493">
    <property type="protein sequence ID" value="GBN65445.1"/>
    <property type="molecule type" value="Genomic_DNA"/>
</dbReference>
<gene>
    <name evidence="1" type="ORF">AVEN_196799_1</name>
</gene>
<keyword evidence="2" id="KW-1185">Reference proteome</keyword>